<dbReference type="Proteomes" id="UP000005104">
    <property type="component" value="Chromosome"/>
</dbReference>
<evidence type="ECO:0000313" key="2">
    <source>
        <dbReference type="Proteomes" id="UP000005104"/>
    </source>
</evidence>
<accession>H5XT09</accession>
<dbReference type="STRING" id="768710.DesyoDRAFT_0797"/>
<name>H5XT09_9FIRM</name>
<dbReference type="HOGENOM" id="CLU_2715878_0_0_9"/>
<evidence type="ECO:0000313" key="1">
    <source>
        <dbReference type="EMBL" id="EHQ87972.1"/>
    </source>
</evidence>
<dbReference type="EMBL" id="CM001441">
    <property type="protein sequence ID" value="EHQ87972.1"/>
    <property type="molecule type" value="Genomic_DNA"/>
</dbReference>
<protein>
    <submittedName>
        <fullName evidence="1">Uncharacterized protein</fullName>
    </submittedName>
</protein>
<dbReference type="AlphaFoldDB" id="H5XT09"/>
<organism evidence="1 2">
    <name type="scientific">Desulfosporosinus youngiae DSM 17734</name>
    <dbReference type="NCBI Taxonomy" id="768710"/>
    <lineage>
        <taxon>Bacteria</taxon>
        <taxon>Bacillati</taxon>
        <taxon>Bacillota</taxon>
        <taxon>Clostridia</taxon>
        <taxon>Eubacteriales</taxon>
        <taxon>Desulfitobacteriaceae</taxon>
        <taxon>Desulfosporosinus</taxon>
    </lineage>
</organism>
<proteinExistence type="predicted"/>
<gene>
    <name evidence="1" type="ORF">DesyoDRAFT_0797</name>
</gene>
<sequence>MSCLIRNPFDIVSQVVALLVLKGMSHDTLWTPCVKRIVPLTRKIEPGKGSIFDFSSGYNHCLLSAQKEFRSG</sequence>
<keyword evidence="2" id="KW-1185">Reference proteome</keyword>
<reference evidence="1 2" key="1">
    <citation type="submission" date="2011-11" db="EMBL/GenBank/DDBJ databases">
        <title>The Noncontiguous Finished genome of Desulfosporosinus youngiae DSM 17734.</title>
        <authorList>
            <consortium name="US DOE Joint Genome Institute (JGI-PGF)"/>
            <person name="Lucas S."/>
            <person name="Han J."/>
            <person name="Lapidus A."/>
            <person name="Cheng J.-F."/>
            <person name="Goodwin L."/>
            <person name="Pitluck S."/>
            <person name="Peters L."/>
            <person name="Ovchinnikova G."/>
            <person name="Lu M."/>
            <person name="Land M.L."/>
            <person name="Hauser L."/>
            <person name="Pester M."/>
            <person name="Spring S."/>
            <person name="Ollivier B."/>
            <person name="Rattei T."/>
            <person name="Klenk H.-P."/>
            <person name="Wagner M."/>
            <person name="Loy A."/>
            <person name="Woyke T.J."/>
        </authorList>
    </citation>
    <scope>NUCLEOTIDE SEQUENCE [LARGE SCALE GENOMIC DNA]</scope>
    <source>
        <strain evidence="1 2">DSM 17734</strain>
    </source>
</reference>